<dbReference type="OrthoDB" id="5176970at2"/>
<feature type="compositionally biased region" description="Basic residues" evidence="1">
    <location>
        <begin position="446"/>
        <end position="466"/>
    </location>
</feature>
<feature type="compositionally biased region" description="Low complexity" evidence="1">
    <location>
        <begin position="402"/>
        <end position="411"/>
    </location>
</feature>
<dbReference type="Pfam" id="PF02720">
    <property type="entry name" value="DUF222"/>
    <property type="match status" value="1"/>
</dbReference>
<sequence>MEADVDVVEHPPAASSADLAGLAPDVAAALSVLAQVTDTLCAADVSQCEGRAALAMVNALAAATSRLEALKIRTLPVVEADGLWATGGARSFATWVARRHHLPTHTAHAQVRLGRTLRDSLPLTDLAARSGEISLAHAQVLATLAPTTPQRCAVLADPDNECNEAFLVGEARTRSVDGLRLLTRHSAAVFDPDADDRGYVEACDREHLQLSRLGDGYHLQGWLTVPHGQTLKVALEAATAVPAADDDRTTDQRRAQALADVAQISLDHGRTGSRRTTRPRLSVLVGHAELAALVAAARRRSGEHATGETPARTPGYGTRAILAGESVAGPPQLEDGTPIPRALLDRLACDSEIQRIIFGPVAGHGRRPGGTDLHRPPTCGDRRPGQALPISDLRCAAGPGGRAPRAALGTGPREHERRQRDPALLVPPRPRPSTPHRDPPTTRALGVHRRARRRDRRGARRAGVKA</sequence>
<dbReference type="EMBL" id="BJYY01000009">
    <property type="protein sequence ID" value="GEO33412.1"/>
    <property type="molecule type" value="Genomic_DNA"/>
</dbReference>
<dbReference type="InterPro" id="IPR003870">
    <property type="entry name" value="DUF222"/>
</dbReference>
<evidence type="ECO:0000313" key="3">
    <source>
        <dbReference type="EMBL" id="GEO33412.1"/>
    </source>
</evidence>
<feature type="region of interest" description="Disordered" evidence="1">
    <location>
        <begin position="360"/>
        <end position="466"/>
    </location>
</feature>
<protein>
    <recommendedName>
        <fullName evidence="2">DUF222 domain-containing protein</fullName>
    </recommendedName>
</protein>
<evidence type="ECO:0000259" key="2">
    <source>
        <dbReference type="Pfam" id="PF02720"/>
    </source>
</evidence>
<proteinExistence type="predicted"/>
<gene>
    <name evidence="3" type="ORF">CAE01nite_11370</name>
</gene>
<name>A0A512DA99_9CELL</name>
<reference evidence="3 4" key="1">
    <citation type="submission" date="2019-07" db="EMBL/GenBank/DDBJ databases">
        <title>Whole genome shotgun sequence of Cellulomonas aerilata NBRC 106308.</title>
        <authorList>
            <person name="Hosoyama A."/>
            <person name="Uohara A."/>
            <person name="Ohji S."/>
            <person name="Ichikawa N."/>
        </authorList>
    </citation>
    <scope>NUCLEOTIDE SEQUENCE [LARGE SCALE GENOMIC DNA]</scope>
    <source>
        <strain evidence="3 4">NBRC 106308</strain>
    </source>
</reference>
<keyword evidence="4" id="KW-1185">Reference proteome</keyword>
<evidence type="ECO:0000256" key="1">
    <source>
        <dbReference type="SAM" id="MobiDB-lite"/>
    </source>
</evidence>
<feature type="domain" description="DUF222" evidence="2">
    <location>
        <begin position="55"/>
        <end position="352"/>
    </location>
</feature>
<organism evidence="3 4">
    <name type="scientific">Cellulomonas aerilata</name>
    <dbReference type="NCBI Taxonomy" id="515326"/>
    <lineage>
        <taxon>Bacteria</taxon>
        <taxon>Bacillati</taxon>
        <taxon>Actinomycetota</taxon>
        <taxon>Actinomycetes</taxon>
        <taxon>Micrococcales</taxon>
        <taxon>Cellulomonadaceae</taxon>
        <taxon>Cellulomonas</taxon>
    </lineage>
</organism>
<feature type="compositionally biased region" description="Basic and acidic residues" evidence="1">
    <location>
        <begin position="412"/>
        <end position="421"/>
    </location>
</feature>
<dbReference type="Proteomes" id="UP000321181">
    <property type="component" value="Unassembled WGS sequence"/>
</dbReference>
<evidence type="ECO:0000313" key="4">
    <source>
        <dbReference type="Proteomes" id="UP000321181"/>
    </source>
</evidence>
<feature type="compositionally biased region" description="Basic and acidic residues" evidence="1">
    <location>
        <begin position="372"/>
        <end position="384"/>
    </location>
</feature>
<dbReference type="AlphaFoldDB" id="A0A512DA99"/>
<comment type="caution">
    <text evidence="3">The sequence shown here is derived from an EMBL/GenBank/DDBJ whole genome shotgun (WGS) entry which is preliminary data.</text>
</comment>
<accession>A0A512DA99</accession>